<gene>
    <name evidence="2" type="ORF">CVT63_07200</name>
</gene>
<accession>A0A2N3G4N7</accession>
<dbReference type="Proteomes" id="UP000233654">
    <property type="component" value="Unassembled WGS sequence"/>
</dbReference>
<proteinExistence type="predicted"/>
<evidence type="ECO:0000313" key="3">
    <source>
        <dbReference type="Proteomes" id="UP000233654"/>
    </source>
</evidence>
<dbReference type="EMBL" id="PHEX01000075">
    <property type="protein sequence ID" value="PKQ27582.1"/>
    <property type="molecule type" value="Genomic_DNA"/>
</dbReference>
<keyword evidence="1" id="KW-0812">Transmembrane</keyword>
<feature type="transmembrane region" description="Helical" evidence="1">
    <location>
        <begin position="31"/>
        <end position="56"/>
    </location>
</feature>
<dbReference type="Gene3D" id="3.40.1000.10">
    <property type="entry name" value="Mog1/PsbP, alpha/beta/alpha sandwich"/>
    <property type="match status" value="1"/>
</dbReference>
<evidence type="ECO:0000313" key="2">
    <source>
        <dbReference type="EMBL" id="PKQ27582.1"/>
    </source>
</evidence>
<protein>
    <submittedName>
        <fullName evidence="2">Uncharacterized protein</fullName>
    </submittedName>
</protein>
<reference evidence="2 3" key="1">
    <citation type="journal article" date="2017" name="ISME J.">
        <title>Potential for microbial H2 and metal transformations associated with novel bacteria and archaea in deep terrestrial subsurface sediments.</title>
        <authorList>
            <person name="Hernsdorf A.W."/>
            <person name="Amano Y."/>
            <person name="Miyakawa K."/>
            <person name="Ise K."/>
            <person name="Suzuki Y."/>
            <person name="Anantharaman K."/>
            <person name="Probst A."/>
            <person name="Burstein D."/>
            <person name="Thomas B.C."/>
            <person name="Banfield J.F."/>
        </authorList>
    </citation>
    <scope>NUCLEOTIDE SEQUENCE [LARGE SCALE GENOMIC DNA]</scope>
    <source>
        <strain evidence="2">HGW-Actinobacteria-3</strain>
    </source>
</reference>
<keyword evidence="1" id="KW-0472">Membrane</keyword>
<name>A0A2N3G4N7_9ACTN</name>
<evidence type="ECO:0000256" key="1">
    <source>
        <dbReference type="SAM" id="Phobius"/>
    </source>
</evidence>
<comment type="caution">
    <text evidence="2">The sequence shown here is derived from an EMBL/GenBank/DDBJ whole genome shotgun (WGS) entry which is preliminary data.</text>
</comment>
<organism evidence="2 3">
    <name type="scientific">Candidatus Anoxymicrobium japonicum</name>
    <dbReference type="NCBI Taxonomy" id="2013648"/>
    <lineage>
        <taxon>Bacteria</taxon>
        <taxon>Bacillati</taxon>
        <taxon>Actinomycetota</taxon>
        <taxon>Candidatus Geothermincolia</taxon>
        <taxon>Candidatus Geothermincolales</taxon>
        <taxon>Candidatus Anoxymicrobiaceae</taxon>
        <taxon>Candidatus Anoxymicrobium</taxon>
    </lineage>
</organism>
<keyword evidence="1" id="KW-1133">Transmembrane helix</keyword>
<dbReference type="AlphaFoldDB" id="A0A2N3G4N7"/>
<sequence length="328" mass="35257">MPDLTPKVKRFKKGVTLSREYPKPPGGGRRAAAILVPALLLAGVAALCAVLLTGVVKFGAPSLSGVSFSSRVDGALKPLDSKTRFTTDIPSLYCCARLRAFAGTRLEARWFKDDKQVGDFKGTFGAMAGSSGAKFLTSSGRVAFCLERPEAGWAAGSYTVRLLIDGKLETKAKFVLAKASSVATLTRYTDPGAAFSIMVPESWAAADKATLTGALIGFIAPSGPYPPRFVVTDTDFTSAEIGYLNEIVRQAAGARAEVLFTPYSIGDMVGARRTFEWEYEADGQQYKLRSIQVVAQAETNVYSIDCHSLAMDFRVNEPIFNAVINSFE</sequence>